<gene>
    <name evidence="2" type="ORF">SYV04_38410</name>
</gene>
<evidence type="ECO:0000313" key="3">
    <source>
        <dbReference type="Proteomes" id="UP001291309"/>
    </source>
</evidence>
<accession>A0ABU5HFS6</accession>
<evidence type="ECO:0000256" key="1">
    <source>
        <dbReference type="SAM" id="Phobius"/>
    </source>
</evidence>
<comment type="caution">
    <text evidence="2">The sequence shown here is derived from an EMBL/GenBank/DDBJ whole genome shotgun (WGS) entry which is preliminary data.</text>
</comment>
<keyword evidence="1" id="KW-0472">Membrane</keyword>
<feature type="transmembrane region" description="Helical" evidence="1">
    <location>
        <begin position="88"/>
        <end position="109"/>
    </location>
</feature>
<evidence type="ECO:0000313" key="2">
    <source>
        <dbReference type="EMBL" id="MDY7232326.1"/>
    </source>
</evidence>
<feature type="transmembrane region" description="Helical" evidence="1">
    <location>
        <begin position="48"/>
        <end position="68"/>
    </location>
</feature>
<sequence>MPEFVPPAPDQDKTPRSYASEPARHVEYATLPPDVTLKPEGIHFKDNILVVSVATMVFTSLIIFYIPFFNGLLGGAFGGFHAGRMKRALAAAVANSIIVPGILLLAYGVGAPDLLRFFSGLGVGGWLALHVIGTFIGAVSGAYSRPLISDRNMFRYAEVAPRTEKSS</sequence>
<keyword evidence="3" id="KW-1185">Reference proteome</keyword>
<organism evidence="2 3">
    <name type="scientific">Hyalangium rubrum</name>
    <dbReference type="NCBI Taxonomy" id="3103134"/>
    <lineage>
        <taxon>Bacteria</taxon>
        <taxon>Pseudomonadati</taxon>
        <taxon>Myxococcota</taxon>
        <taxon>Myxococcia</taxon>
        <taxon>Myxococcales</taxon>
        <taxon>Cystobacterineae</taxon>
        <taxon>Archangiaceae</taxon>
        <taxon>Hyalangium</taxon>
    </lineage>
</organism>
<name>A0ABU5HFS6_9BACT</name>
<keyword evidence="1" id="KW-0812">Transmembrane</keyword>
<dbReference type="EMBL" id="JAXIVS010000019">
    <property type="protein sequence ID" value="MDY7232326.1"/>
    <property type="molecule type" value="Genomic_DNA"/>
</dbReference>
<dbReference type="RefSeq" id="WP_321551037.1">
    <property type="nucleotide sequence ID" value="NZ_JAXIVS010000019.1"/>
</dbReference>
<reference evidence="2 3" key="1">
    <citation type="submission" date="2023-12" db="EMBL/GenBank/DDBJ databases">
        <title>the genome sequence of Hyalangium sp. s54d21.</title>
        <authorList>
            <person name="Zhang X."/>
        </authorList>
    </citation>
    <scope>NUCLEOTIDE SEQUENCE [LARGE SCALE GENOMIC DNA]</scope>
    <source>
        <strain evidence="3">s54d21</strain>
    </source>
</reference>
<keyword evidence="1" id="KW-1133">Transmembrane helix</keyword>
<proteinExistence type="predicted"/>
<feature type="transmembrane region" description="Helical" evidence="1">
    <location>
        <begin position="121"/>
        <end position="143"/>
    </location>
</feature>
<dbReference type="Proteomes" id="UP001291309">
    <property type="component" value="Unassembled WGS sequence"/>
</dbReference>
<protein>
    <submittedName>
        <fullName evidence="2">Uncharacterized protein</fullName>
    </submittedName>
</protein>